<gene>
    <name evidence="2" type="ORF">K452DRAFT_287042</name>
</gene>
<evidence type="ECO:0000313" key="3">
    <source>
        <dbReference type="Proteomes" id="UP000799438"/>
    </source>
</evidence>
<evidence type="ECO:0008006" key="4">
    <source>
        <dbReference type="Google" id="ProtNLM"/>
    </source>
</evidence>
<dbReference type="AlphaFoldDB" id="A0A6A6BH85"/>
<organism evidence="2 3">
    <name type="scientific">Aplosporella prunicola CBS 121167</name>
    <dbReference type="NCBI Taxonomy" id="1176127"/>
    <lineage>
        <taxon>Eukaryota</taxon>
        <taxon>Fungi</taxon>
        <taxon>Dikarya</taxon>
        <taxon>Ascomycota</taxon>
        <taxon>Pezizomycotina</taxon>
        <taxon>Dothideomycetes</taxon>
        <taxon>Dothideomycetes incertae sedis</taxon>
        <taxon>Botryosphaeriales</taxon>
        <taxon>Aplosporellaceae</taxon>
        <taxon>Aplosporella</taxon>
    </lineage>
</organism>
<dbReference type="GeneID" id="54297904"/>
<feature type="compositionally biased region" description="Acidic residues" evidence="1">
    <location>
        <begin position="95"/>
        <end position="111"/>
    </location>
</feature>
<sequence>MDNFGLENAVFWWTDPEPPYAYDVPGEHDPTEFPLFDLPPLDAAEEELFPGMGEPAPEPSPSTSLDNGEGDEDGDEDGEDSGERGVGGPIVISSDDGDEMSNDNNDDDDSYSELGAPTTTTSVTDISSANANNTALSASAPVTTAAAAAMSAPPRPSLIQEKADAAQDNKTGRRNPDWNAYERESCAAAMRQSLRDTPVLQTVERWDDVRAILASQFNINRRTASGVKNYWNRNGRVESGVDERKRPRAQAMRTTLCGEDKKEEQKAQRAAAAAAAAAAAVASSKDPGSKHSVRRARRAGDDDDFGFVGESLALKSSAAVQALKAAAAYPVPGDGKPLYRKDCHHYNRFLPTTGGKEHPGAAKTHLSMAGGKRLLSIGRKSIPSTGEEDLPGLGGKGLKLRKRGASYDDDGDDDEDTNSGNSHVSKKAKLDTEAYQARAETSGEHSEGYAEVHEYGDEEEQGDEDYETIEGYEDDKENYEQDDQPEEEEEEQQLEEEESTNPEQGKAEKQVQEEKDHALALELNSECSYNMRSSRRSYG</sequence>
<feature type="region of interest" description="Disordered" evidence="1">
    <location>
        <begin position="372"/>
        <end position="539"/>
    </location>
</feature>
<feature type="compositionally biased region" description="Acidic residues" evidence="1">
    <location>
        <begin position="456"/>
        <end position="500"/>
    </location>
</feature>
<feature type="compositionally biased region" description="Basic and acidic residues" evidence="1">
    <location>
        <begin position="441"/>
        <end position="455"/>
    </location>
</feature>
<dbReference type="Proteomes" id="UP000799438">
    <property type="component" value="Unassembled WGS sequence"/>
</dbReference>
<feature type="compositionally biased region" description="Basic and acidic residues" evidence="1">
    <location>
        <begin position="505"/>
        <end position="519"/>
    </location>
</feature>
<reference evidence="2" key="1">
    <citation type="journal article" date="2020" name="Stud. Mycol.">
        <title>101 Dothideomycetes genomes: a test case for predicting lifestyles and emergence of pathogens.</title>
        <authorList>
            <person name="Haridas S."/>
            <person name="Albert R."/>
            <person name="Binder M."/>
            <person name="Bloem J."/>
            <person name="Labutti K."/>
            <person name="Salamov A."/>
            <person name="Andreopoulos B."/>
            <person name="Baker S."/>
            <person name="Barry K."/>
            <person name="Bills G."/>
            <person name="Bluhm B."/>
            <person name="Cannon C."/>
            <person name="Castanera R."/>
            <person name="Culley D."/>
            <person name="Daum C."/>
            <person name="Ezra D."/>
            <person name="Gonzalez J."/>
            <person name="Henrissat B."/>
            <person name="Kuo A."/>
            <person name="Liang C."/>
            <person name="Lipzen A."/>
            <person name="Lutzoni F."/>
            <person name="Magnuson J."/>
            <person name="Mondo S."/>
            <person name="Nolan M."/>
            <person name="Ohm R."/>
            <person name="Pangilinan J."/>
            <person name="Park H.-J."/>
            <person name="Ramirez L."/>
            <person name="Alfaro M."/>
            <person name="Sun H."/>
            <person name="Tritt A."/>
            <person name="Yoshinaga Y."/>
            <person name="Zwiers L.-H."/>
            <person name="Turgeon B."/>
            <person name="Goodwin S."/>
            <person name="Spatafora J."/>
            <person name="Crous P."/>
            <person name="Grigoriev I."/>
        </authorList>
    </citation>
    <scope>NUCLEOTIDE SEQUENCE</scope>
    <source>
        <strain evidence="2">CBS 121167</strain>
    </source>
</reference>
<keyword evidence="3" id="KW-1185">Reference proteome</keyword>
<accession>A0A6A6BH85</accession>
<evidence type="ECO:0000256" key="1">
    <source>
        <dbReference type="SAM" id="MobiDB-lite"/>
    </source>
</evidence>
<proteinExistence type="predicted"/>
<feature type="region of interest" description="Disordered" evidence="1">
    <location>
        <begin position="280"/>
        <end position="300"/>
    </location>
</feature>
<feature type="compositionally biased region" description="Basic and acidic residues" evidence="1">
    <location>
        <begin position="161"/>
        <end position="180"/>
    </location>
</feature>
<protein>
    <recommendedName>
        <fullName evidence="4">Myb-like domain-containing protein</fullName>
    </recommendedName>
</protein>
<feature type="compositionally biased region" description="Acidic residues" evidence="1">
    <location>
        <begin position="68"/>
        <end position="80"/>
    </location>
</feature>
<dbReference type="OrthoDB" id="5430875at2759"/>
<feature type="region of interest" description="Disordered" evidence="1">
    <location>
        <begin position="141"/>
        <end position="180"/>
    </location>
</feature>
<dbReference type="EMBL" id="ML995484">
    <property type="protein sequence ID" value="KAF2142624.1"/>
    <property type="molecule type" value="Genomic_DNA"/>
</dbReference>
<feature type="compositionally biased region" description="Polar residues" evidence="1">
    <location>
        <begin position="117"/>
        <end position="126"/>
    </location>
</feature>
<feature type="compositionally biased region" description="Low complexity" evidence="1">
    <location>
        <begin position="141"/>
        <end position="152"/>
    </location>
</feature>
<feature type="region of interest" description="Disordered" evidence="1">
    <location>
        <begin position="16"/>
        <end position="126"/>
    </location>
</feature>
<name>A0A6A6BH85_9PEZI</name>
<feature type="compositionally biased region" description="Acidic residues" evidence="1">
    <location>
        <begin position="407"/>
        <end position="417"/>
    </location>
</feature>
<evidence type="ECO:0000313" key="2">
    <source>
        <dbReference type="EMBL" id="KAF2142624.1"/>
    </source>
</evidence>
<dbReference type="RefSeq" id="XP_033398336.1">
    <property type="nucleotide sequence ID" value="XM_033540408.1"/>
</dbReference>